<dbReference type="CDD" id="cd16935">
    <property type="entry name" value="HATPase_AgrC-ComD-like"/>
    <property type="match status" value="1"/>
</dbReference>
<keyword evidence="1" id="KW-1133">Transmembrane helix</keyword>
<accession>A0ABT9YNI0</accession>
<protein>
    <submittedName>
        <fullName evidence="3">Sensor histidine kinase regulating citrate/malate metabolism</fullName>
    </submittedName>
</protein>
<feature type="transmembrane region" description="Helical" evidence="1">
    <location>
        <begin position="5"/>
        <end position="23"/>
    </location>
</feature>
<gene>
    <name evidence="3" type="ORF">J2S23_000076</name>
</gene>
<keyword evidence="3" id="KW-0808">Transferase</keyword>
<evidence type="ECO:0000256" key="1">
    <source>
        <dbReference type="SAM" id="Phobius"/>
    </source>
</evidence>
<dbReference type="Proteomes" id="UP001223079">
    <property type="component" value="Unassembled WGS sequence"/>
</dbReference>
<dbReference type="Pfam" id="PF14501">
    <property type="entry name" value="HATPase_c_5"/>
    <property type="match status" value="1"/>
</dbReference>
<comment type="caution">
    <text evidence="3">The sequence shown here is derived from an EMBL/GenBank/DDBJ whole genome shotgun (WGS) entry which is preliminary data.</text>
</comment>
<keyword evidence="1" id="KW-0812">Transmembrane</keyword>
<dbReference type="InterPro" id="IPR036890">
    <property type="entry name" value="HATPase_C_sf"/>
</dbReference>
<dbReference type="GO" id="GO:0016301">
    <property type="term" value="F:kinase activity"/>
    <property type="evidence" value="ECO:0007669"/>
    <property type="project" value="UniProtKB-KW"/>
</dbReference>
<keyword evidence="1" id="KW-0472">Membrane</keyword>
<reference evidence="3 4" key="1">
    <citation type="submission" date="2023-07" db="EMBL/GenBank/DDBJ databases">
        <title>Genomic Encyclopedia of Type Strains, Phase IV (KMG-IV): sequencing the most valuable type-strain genomes for metagenomic binning, comparative biology and taxonomic classification.</title>
        <authorList>
            <person name="Goeker M."/>
        </authorList>
    </citation>
    <scope>NUCLEOTIDE SEQUENCE [LARGE SCALE GENOMIC DNA]</scope>
    <source>
        <strain evidence="3 4">DSM 105143</strain>
    </source>
</reference>
<dbReference type="Gene3D" id="3.30.565.10">
    <property type="entry name" value="Histidine kinase-like ATPase, C-terminal domain"/>
    <property type="match status" value="1"/>
</dbReference>
<dbReference type="InterPro" id="IPR032834">
    <property type="entry name" value="NatK-like_C"/>
</dbReference>
<dbReference type="PANTHER" id="PTHR40448">
    <property type="entry name" value="TWO-COMPONENT SENSOR HISTIDINE KINASE"/>
    <property type="match status" value="1"/>
</dbReference>
<sequence length="280" mass="32559">MNKTLISSVVVLVGMQFFEIFFHREAVSHYTKSLIFAYIFLIISVLILLNNKLIAYKEEIMRREKEAQYERLNLYTRQVEQMYQTVRGFKHDYKNMLISLEESIRTGNIDEVRFLFHEILIRANVALSEGENIDDLSYLENPALKSLLYHKLMEATRDGVEVVIEIKQEIRDVKMDLLDFVRLLSVLLDNAIEAAKMASRPRLTLAIVQDKGRHIVYVSNSKAEGLVPIHRIYQKDYSTKGSNRGTGLFNVQEIVERFNHVMLETEQTEDTFTQIVYIGG</sequence>
<keyword evidence="4" id="KW-1185">Reference proteome</keyword>
<name>A0ABT9YNI0_9STRE</name>
<keyword evidence="3" id="KW-0418">Kinase</keyword>
<feature type="transmembrane region" description="Helical" evidence="1">
    <location>
        <begin position="35"/>
        <end position="55"/>
    </location>
</feature>
<dbReference type="SUPFAM" id="SSF55874">
    <property type="entry name" value="ATPase domain of HSP90 chaperone/DNA topoisomerase II/histidine kinase"/>
    <property type="match status" value="1"/>
</dbReference>
<evidence type="ECO:0000259" key="2">
    <source>
        <dbReference type="Pfam" id="PF14501"/>
    </source>
</evidence>
<evidence type="ECO:0000313" key="4">
    <source>
        <dbReference type="Proteomes" id="UP001223079"/>
    </source>
</evidence>
<dbReference type="EMBL" id="JAUSTM010000001">
    <property type="protein sequence ID" value="MDQ0221545.1"/>
    <property type="molecule type" value="Genomic_DNA"/>
</dbReference>
<feature type="domain" description="Sensor histidine kinase NatK-like C-terminal" evidence="2">
    <location>
        <begin position="175"/>
        <end position="278"/>
    </location>
</feature>
<organism evidence="3 4">
    <name type="scientific">Streptococcus moroccensis</name>
    <dbReference type="NCBI Taxonomy" id="1451356"/>
    <lineage>
        <taxon>Bacteria</taxon>
        <taxon>Bacillati</taxon>
        <taxon>Bacillota</taxon>
        <taxon>Bacilli</taxon>
        <taxon>Lactobacillales</taxon>
        <taxon>Streptococcaceae</taxon>
        <taxon>Streptococcus</taxon>
    </lineage>
</organism>
<dbReference type="PANTHER" id="PTHR40448:SF1">
    <property type="entry name" value="TWO-COMPONENT SENSOR HISTIDINE KINASE"/>
    <property type="match status" value="1"/>
</dbReference>
<proteinExistence type="predicted"/>
<evidence type="ECO:0000313" key="3">
    <source>
        <dbReference type="EMBL" id="MDQ0221545.1"/>
    </source>
</evidence>